<sequence>MIQYNLEPESVFLLSVKLIKKLPSRFIHQTSRGFHSWIYISEVIFADGTSIDGSTCEPSCDGLLREPFAAFCQGGSHCTQ</sequence>
<dbReference type="PANTHER" id="PTHR46658">
    <property type="entry name" value="CYS OR MET METABOLISM PYRIDOXAL-PHOSPHATE-DEPENDENT ENZYME"/>
    <property type="match status" value="1"/>
</dbReference>
<proteinExistence type="predicted"/>
<keyword evidence="2" id="KW-1185">Reference proteome</keyword>
<name>A0ABY9DT61_VITVI</name>
<gene>
    <name evidence="1" type="ORF">VitviT2T_028394</name>
</gene>
<accession>A0ABY9DT61</accession>
<reference evidence="1 2" key="1">
    <citation type="journal article" date="2023" name="Hortic Res">
        <title>The complete reference genome for grapevine (Vitis vinifera L.) genetics and breeding.</title>
        <authorList>
            <person name="Shi X."/>
            <person name="Cao S."/>
            <person name="Wang X."/>
            <person name="Huang S."/>
            <person name="Wang Y."/>
            <person name="Liu Z."/>
            <person name="Liu W."/>
            <person name="Leng X."/>
            <person name="Peng Y."/>
            <person name="Wang N."/>
            <person name="Wang Y."/>
            <person name="Ma Z."/>
            <person name="Xu X."/>
            <person name="Zhang F."/>
            <person name="Xue H."/>
            <person name="Zhong H."/>
            <person name="Wang Y."/>
            <person name="Zhang K."/>
            <person name="Velt A."/>
            <person name="Avia K."/>
            <person name="Holtgrawe D."/>
            <person name="Grimplet J."/>
            <person name="Matus J.T."/>
            <person name="Ware D."/>
            <person name="Wu X."/>
            <person name="Wang H."/>
            <person name="Liu C."/>
            <person name="Fang Y."/>
            <person name="Rustenholz C."/>
            <person name="Cheng Z."/>
            <person name="Xiao H."/>
            <person name="Zhou Y."/>
        </authorList>
    </citation>
    <scope>NUCLEOTIDE SEQUENCE [LARGE SCALE GENOMIC DNA]</scope>
    <source>
        <strain evidence="2">cv. Pinot noir / PN40024</strain>
        <tissue evidence="1">Leaf</tissue>
    </source>
</reference>
<dbReference type="Gene3D" id="3.90.1150.60">
    <property type="entry name" value="Methioning gamme-lyase, C-terminal domain"/>
    <property type="match status" value="1"/>
</dbReference>
<dbReference type="InterPro" id="IPR009651">
    <property type="entry name" value="Met_g_lyase_put"/>
</dbReference>
<dbReference type="Proteomes" id="UP001227230">
    <property type="component" value="Chromosome 18"/>
</dbReference>
<protein>
    <submittedName>
        <fullName evidence="1">Uncharacterized protein</fullName>
    </submittedName>
</protein>
<dbReference type="EMBL" id="CP126665">
    <property type="protein sequence ID" value="WKA10840.1"/>
    <property type="molecule type" value="Genomic_DNA"/>
</dbReference>
<organism evidence="1 2">
    <name type="scientific">Vitis vinifera</name>
    <name type="common">Grape</name>
    <dbReference type="NCBI Taxonomy" id="29760"/>
    <lineage>
        <taxon>Eukaryota</taxon>
        <taxon>Viridiplantae</taxon>
        <taxon>Streptophyta</taxon>
        <taxon>Embryophyta</taxon>
        <taxon>Tracheophyta</taxon>
        <taxon>Spermatophyta</taxon>
        <taxon>Magnoliopsida</taxon>
        <taxon>eudicotyledons</taxon>
        <taxon>Gunneridae</taxon>
        <taxon>Pentapetalae</taxon>
        <taxon>rosids</taxon>
        <taxon>Vitales</taxon>
        <taxon>Vitaceae</taxon>
        <taxon>Viteae</taxon>
        <taxon>Vitis</taxon>
    </lineage>
</organism>
<dbReference type="Pfam" id="PF06838">
    <property type="entry name" value="Met_gamma_lyase"/>
    <property type="match status" value="1"/>
</dbReference>
<evidence type="ECO:0000313" key="1">
    <source>
        <dbReference type="EMBL" id="WKA10840.1"/>
    </source>
</evidence>
<evidence type="ECO:0000313" key="2">
    <source>
        <dbReference type="Proteomes" id="UP001227230"/>
    </source>
</evidence>
<dbReference type="PANTHER" id="PTHR46658:SF1">
    <property type="entry name" value="CYS OR MET METABOLISM PYRIDOXAL-PHOSPHATE-DEPENDENT ENZYME"/>
    <property type="match status" value="1"/>
</dbReference>